<organism evidence="1 2">
    <name type="scientific">Racocetra persica</name>
    <dbReference type="NCBI Taxonomy" id="160502"/>
    <lineage>
        <taxon>Eukaryota</taxon>
        <taxon>Fungi</taxon>
        <taxon>Fungi incertae sedis</taxon>
        <taxon>Mucoromycota</taxon>
        <taxon>Glomeromycotina</taxon>
        <taxon>Glomeromycetes</taxon>
        <taxon>Diversisporales</taxon>
        <taxon>Gigasporaceae</taxon>
        <taxon>Racocetra</taxon>
    </lineage>
</organism>
<evidence type="ECO:0000313" key="2">
    <source>
        <dbReference type="Proteomes" id="UP000789920"/>
    </source>
</evidence>
<dbReference type="Proteomes" id="UP000789920">
    <property type="component" value="Unassembled WGS sequence"/>
</dbReference>
<gene>
    <name evidence="1" type="ORF">RPERSI_LOCUS30894</name>
</gene>
<proteinExistence type="predicted"/>
<feature type="non-terminal residue" evidence="1">
    <location>
        <position position="138"/>
    </location>
</feature>
<accession>A0ACA9SGC2</accession>
<reference evidence="1" key="1">
    <citation type="submission" date="2021-06" db="EMBL/GenBank/DDBJ databases">
        <authorList>
            <person name="Kallberg Y."/>
            <person name="Tangrot J."/>
            <person name="Rosling A."/>
        </authorList>
    </citation>
    <scope>NUCLEOTIDE SEQUENCE</scope>
    <source>
        <strain evidence="1">MA461A</strain>
    </source>
</reference>
<protein>
    <submittedName>
        <fullName evidence="1">33194_t:CDS:1</fullName>
    </submittedName>
</protein>
<keyword evidence="2" id="KW-1185">Reference proteome</keyword>
<sequence length="138" mass="16267">HIRTLALQLNAITPHNAVCEHVFSILNWYMGKCRTKSMAQIHSYLVTDTRNELKFVKSEISQNKLMQVFDEIAYAMIEECDLFDDKNENNYKKEEFADEESNEEELSDTENRNISQLEIENFICLEHRMLNNNDNDIS</sequence>
<evidence type="ECO:0000313" key="1">
    <source>
        <dbReference type="EMBL" id="CAG8839033.1"/>
    </source>
</evidence>
<comment type="caution">
    <text evidence="1">The sequence shown here is derived from an EMBL/GenBank/DDBJ whole genome shotgun (WGS) entry which is preliminary data.</text>
</comment>
<feature type="non-terminal residue" evidence="1">
    <location>
        <position position="1"/>
    </location>
</feature>
<name>A0ACA9SGC2_9GLOM</name>
<dbReference type="EMBL" id="CAJVQC010122358">
    <property type="protein sequence ID" value="CAG8839033.1"/>
    <property type="molecule type" value="Genomic_DNA"/>
</dbReference>